<evidence type="ECO:0000256" key="1">
    <source>
        <dbReference type="SAM" id="Phobius"/>
    </source>
</evidence>
<keyword evidence="1" id="KW-0812">Transmembrane</keyword>
<feature type="transmembrane region" description="Helical" evidence="1">
    <location>
        <begin position="71"/>
        <end position="88"/>
    </location>
</feature>
<protein>
    <submittedName>
        <fullName evidence="2">Uncharacterized protein</fullName>
    </submittedName>
</protein>
<evidence type="ECO:0000313" key="2">
    <source>
        <dbReference type="EMBL" id="QHU28991.1"/>
    </source>
</evidence>
<organism evidence="2">
    <name type="scientific">viral metagenome</name>
    <dbReference type="NCBI Taxonomy" id="1070528"/>
    <lineage>
        <taxon>unclassified sequences</taxon>
        <taxon>metagenomes</taxon>
        <taxon>organismal metagenomes</taxon>
    </lineage>
</organism>
<feature type="transmembrane region" description="Helical" evidence="1">
    <location>
        <begin position="39"/>
        <end position="59"/>
    </location>
</feature>
<accession>A0A6C0LH27</accession>
<dbReference type="EMBL" id="MN740479">
    <property type="protein sequence ID" value="QHU28991.1"/>
    <property type="molecule type" value="Genomic_DNA"/>
</dbReference>
<reference evidence="2" key="1">
    <citation type="journal article" date="2020" name="Nature">
        <title>Giant virus diversity and host interactions through global metagenomics.</title>
        <authorList>
            <person name="Schulz F."/>
            <person name="Roux S."/>
            <person name="Paez-Espino D."/>
            <person name="Jungbluth S."/>
            <person name="Walsh D.A."/>
            <person name="Denef V.J."/>
            <person name="McMahon K.D."/>
            <person name="Konstantinidis K.T."/>
            <person name="Eloe-Fadrosh E.A."/>
            <person name="Kyrpides N.C."/>
            <person name="Woyke T."/>
        </authorList>
    </citation>
    <scope>NUCLEOTIDE SEQUENCE</scope>
    <source>
        <strain evidence="2">GVMAG-M-3300027791-30</strain>
    </source>
</reference>
<sequence length="126" mass="14212">MFGSGNTIQFSTCLFYVLLMLSFSLSVSNVADEDKKEKAFPISILVINSLVMFCILLQVFGVKMMGDLQKYSLLIFFVVLILSFVLSIENVSDDEQENKSLPTIVLIVNSVVLLMVAFNFAMRYMK</sequence>
<feature type="transmembrane region" description="Helical" evidence="1">
    <location>
        <begin position="7"/>
        <end position="27"/>
    </location>
</feature>
<keyword evidence="1" id="KW-0472">Membrane</keyword>
<proteinExistence type="predicted"/>
<name>A0A6C0LH27_9ZZZZ</name>
<dbReference type="AlphaFoldDB" id="A0A6C0LH27"/>
<feature type="transmembrane region" description="Helical" evidence="1">
    <location>
        <begin position="100"/>
        <end position="121"/>
    </location>
</feature>
<keyword evidence="1" id="KW-1133">Transmembrane helix</keyword>